<feature type="coiled-coil region" evidence="1">
    <location>
        <begin position="957"/>
        <end position="994"/>
    </location>
</feature>
<dbReference type="Pfam" id="PF25597">
    <property type="entry name" value="SH3_retrovirus"/>
    <property type="match status" value="1"/>
</dbReference>
<protein>
    <submittedName>
        <fullName evidence="4">Ribonuclease H-like domain-containing protein</fullName>
    </submittedName>
</protein>
<dbReference type="PANTHER" id="PTHR11439">
    <property type="entry name" value="GAG-POL-RELATED RETROTRANSPOSON"/>
    <property type="match status" value="1"/>
</dbReference>
<feature type="compositionally biased region" description="Polar residues" evidence="2">
    <location>
        <begin position="788"/>
        <end position="797"/>
    </location>
</feature>
<evidence type="ECO:0000256" key="2">
    <source>
        <dbReference type="SAM" id="MobiDB-lite"/>
    </source>
</evidence>
<sequence length="999" mass="112538">MIDYALWEVIDNGATLPKTQVVEGVTTEMPITMAKEKDQRRLEDAKKLLEAVEKNKADLDIMSMDDLYNNLNVFELEVKGMSSSSLSTQNMTYVSSTNNNTSSTNGTVNNAQAVNTTHGVSTASTKADEGPNFTLMAFSSSSSNSKIVDNYKKGLGYENYNAVPPPYKGNFMPPIPDLSFTSLDELVNKPVVENCKAKSSEEETKGNPQMDLQDQEVIDNGCSRHMTGNMSYLTDDKEIDWGYVDFGGNPKGGKITGKSTKDETSGILKSFITGIENLVDHKAEAVNIACYVQNRVLVVKPYIKTPYEHFHGRIPTLSFMRPFGCSVTILNTIDHLGKFNGKADKGFFVEYSLNSKSFRVFNSRTRIVEENLHIRFSESTPNVIGSRPYWLFDIDALTRIMNYEPIVACTQSNGFADPKSSHNDGSKPSSDDGKKVDEDPRKESECKDQENEDNVNSTNNVNTIGNVNIISSSVNVAATNEVNVVGEKISIKLVFDPKMPALKEDSLFDFSSYDEDDGAVADMNNLDTTIQVSPILTTRIHKDHPLDQVIGDLQSATQIRKMSKNLEEHGFASTIQQRINNKDLQNCLFACFLSQEEPKNAILAYALFKDFVVYQMDVKSVILYGKIKEELYQLNPKVLHLHAMKRIFRYLKGQPKLRLWYPKDSPFDLVAYTDSDYARASLDRKSTTKETKHIEIRHHFIRDCKEKKLIQMVKIYTDKNVADLLTKAFNFWSTAMVKTINGKAQLHAKVDGKKIIITESFVRRVLRLADEEGSAIPTDPQHILTIIQQLSSQPKNTQKPRKPTRKDTHVPQPSGPTQFVTDEAVYKELGDGPRCQETMGDTIAQTRRVKKLEKRNRSRTHGPKRLYKVGLSTRVESSGDEESLGKDASKQERRINAIDADEDITLVIVADNEMFDIDVLGGEEVFVAGQNENVVEEDNGKGIMIEEPVKFKKKDQIRLDEEVAKKLQAEFDEEERLAREKDEKEERANIALIEEWDDI</sequence>
<evidence type="ECO:0000259" key="3">
    <source>
        <dbReference type="Pfam" id="PF25597"/>
    </source>
</evidence>
<evidence type="ECO:0000313" key="4">
    <source>
        <dbReference type="EMBL" id="GEU74477.1"/>
    </source>
</evidence>
<feature type="region of interest" description="Disordered" evidence="2">
    <location>
        <begin position="788"/>
        <end position="818"/>
    </location>
</feature>
<feature type="compositionally biased region" description="Basic and acidic residues" evidence="2">
    <location>
        <begin position="419"/>
        <end position="449"/>
    </location>
</feature>
<dbReference type="InterPro" id="IPR057670">
    <property type="entry name" value="SH3_retrovirus"/>
</dbReference>
<gene>
    <name evidence="4" type="ORF">Tci_046455</name>
</gene>
<dbReference type="AlphaFoldDB" id="A0A6L2MME6"/>
<reference evidence="4" key="1">
    <citation type="journal article" date="2019" name="Sci. Rep.">
        <title>Draft genome of Tanacetum cinerariifolium, the natural source of mosquito coil.</title>
        <authorList>
            <person name="Yamashiro T."/>
            <person name="Shiraishi A."/>
            <person name="Satake H."/>
            <person name="Nakayama K."/>
        </authorList>
    </citation>
    <scope>NUCLEOTIDE SEQUENCE</scope>
</reference>
<feature type="coiled-coil region" evidence="1">
    <location>
        <begin position="35"/>
        <end position="62"/>
    </location>
</feature>
<evidence type="ECO:0000256" key="1">
    <source>
        <dbReference type="SAM" id="Coils"/>
    </source>
</evidence>
<accession>A0A6L2MME6</accession>
<proteinExistence type="predicted"/>
<comment type="caution">
    <text evidence="4">The sequence shown here is derived from an EMBL/GenBank/DDBJ whole genome shotgun (WGS) entry which is preliminary data.</text>
</comment>
<keyword evidence="1" id="KW-0175">Coiled coil</keyword>
<organism evidence="4">
    <name type="scientific">Tanacetum cinerariifolium</name>
    <name type="common">Dalmatian daisy</name>
    <name type="synonym">Chrysanthemum cinerariifolium</name>
    <dbReference type="NCBI Taxonomy" id="118510"/>
    <lineage>
        <taxon>Eukaryota</taxon>
        <taxon>Viridiplantae</taxon>
        <taxon>Streptophyta</taxon>
        <taxon>Embryophyta</taxon>
        <taxon>Tracheophyta</taxon>
        <taxon>Spermatophyta</taxon>
        <taxon>Magnoliopsida</taxon>
        <taxon>eudicotyledons</taxon>
        <taxon>Gunneridae</taxon>
        <taxon>Pentapetalae</taxon>
        <taxon>asterids</taxon>
        <taxon>campanulids</taxon>
        <taxon>Asterales</taxon>
        <taxon>Asteraceae</taxon>
        <taxon>Asteroideae</taxon>
        <taxon>Anthemideae</taxon>
        <taxon>Anthemidinae</taxon>
        <taxon>Tanacetum</taxon>
    </lineage>
</organism>
<feature type="domain" description="Retroviral polymerase SH3-like" evidence="3">
    <location>
        <begin position="325"/>
        <end position="380"/>
    </location>
</feature>
<name>A0A6L2MME6_TANCI</name>
<feature type="region of interest" description="Disordered" evidence="2">
    <location>
        <begin position="414"/>
        <end position="459"/>
    </location>
</feature>
<dbReference type="EMBL" id="BKCJ010006892">
    <property type="protein sequence ID" value="GEU74477.1"/>
    <property type="molecule type" value="Genomic_DNA"/>
</dbReference>
<dbReference type="PANTHER" id="PTHR11439:SF495">
    <property type="entry name" value="REVERSE TRANSCRIPTASE, RNA-DEPENDENT DNA POLYMERASE-RELATED"/>
    <property type="match status" value="1"/>
</dbReference>